<dbReference type="Proteomes" id="UP000030700">
    <property type="component" value="Unassembled WGS sequence"/>
</dbReference>
<evidence type="ECO:0000313" key="3">
    <source>
        <dbReference type="Proteomes" id="UP000030700"/>
    </source>
</evidence>
<name>A0A081BMD9_9BACT</name>
<dbReference type="Gene3D" id="3.30.110.40">
    <property type="entry name" value="TusA-like domain"/>
    <property type="match status" value="1"/>
</dbReference>
<dbReference type="InterPro" id="IPR036868">
    <property type="entry name" value="TusA-like_sf"/>
</dbReference>
<organism evidence="2 3">
    <name type="scientific">Candidatus Moduliflexus flocculans</name>
    <dbReference type="NCBI Taxonomy" id="1499966"/>
    <lineage>
        <taxon>Bacteria</taxon>
        <taxon>Candidatus Moduliflexota</taxon>
        <taxon>Candidatus Moduliflexia</taxon>
        <taxon>Candidatus Moduliflexales</taxon>
        <taxon>Candidatus Moduliflexaceae</taxon>
    </lineage>
</organism>
<sequence length="79" mass="8797">MFVALRPLFLMATQVDARGLSCPQPVILVKNVIKANHFPIEALVDTVTSRENVRRMAEKAGCIVQVEEIGTEFKLTLTK</sequence>
<evidence type="ECO:0000259" key="1">
    <source>
        <dbReference type="Pfam" id="PF01206"/>
    </source>
</evidence>
<dbReference type="Pfam" id="PF01206">
    <property type="entry name" value="TusA"/>
    <property type="match status" value="1"/>
</dbReference>
<reference evidence="2 3" key="1">
    <citation type="journal article" date="2015" name="PeerJ">
        <title>First genomic representation of candidate bacterial phylum KSB3 points to enhanced environmental sensing as a trigger of wastewater bulking.</title>
        <authorList>
            <person name="Sekiguchi Y."/>
            <person name="Ohashi A."/>
            <person name="Parks D.H."/>
            <person name="Yamauchi T."/>
            <person name="Tyson G.W."/>
            <person name="Hugenholtz P."/>
        </authorList>
    </citation>
    <scope>NUCLEOTIDE SEQUENCE [LARGE SCALE GENOMIC DNA]</scope>
</reference>
<dbReference type="EMBL" id="DF820457">
    <property type="protein sequence ID" value="GAK51555.1"/>
    <property type="molecule type" value="Genomic_DNA"/>
</dbReference>
<dbReference type="InterPro" id="IPR001455">
    <property type="entry name" value="TusA-like"/>
</dbReference>
<dbReference type="SUPFAM" id="SSF64307">
    <property type="entry name" value="SirA-like"/>
    <property type="match status" value="1"/>
</dbReference>
<evidence type="ECO:0000313" key="2">
    <source>
        <dbReference type="EMBL" id="GAK51555.1"/>
    </source>
</evidence>
<proteinExistence type="predicted"/>
<dbReference type="STRING" id="1499966.U14_02800"/>
<keyword evidence="3" id="KW-1185">Reference proteome</keyword>
<feature type="domain" description="UPF0033" evidence="1">
    <location>
        <begin position="14"/>
        <end position="79"/>
    </location>
</feature>
<accession>A0A081BMD9</accession>
<dbReference type="AlphaFoldDB" id="A0A081BMD9"/>
<protein>
    <submittedName>
        <fullName evidence="2">SirA family protein</fullName>
    </submittedName>
</protein>
<dbReference type="HOGENOM" id="CLU_165255_0_2_0"/>
<gene>
    <name evidence="2" type="ORF">U14_02800</name>
</gene>